<comment type="subcellular location">
    <subcellularLocation>
        <location evidence="7">Cell membrane</location>
        <topology evidence="7">Single-pass membrane protein</topology>
    </subcellularLocation>
</comment>
<evidence type="ECO:0000256" key="6">
    <source>
        <dbReference type="ARBA" id="ARBA00023316"/>
    </source>
</evidence>
<feature type="site" description="Important for catalytic activity" evidence="7">
    <location>
        <position position="255"/>
    </location>
</feature>
<dbReference type="InterPro" id="IPR003770">
    <property type="entry name" value="MLTG-like"/>
</dbReference>
<evidence type="ECO:0000256" key="1">
    <source>
        <dbReference type="ARBA" id="ARBA00022475"/>
    </source>
</evidence>
<dbReference type="PANTHER" id="PTHR30518">
    <property type="entry name" value="ENDOLYTIC MUREIN TRANSGLYCOSYLASE"/>
    <property type="match status" value="1"/>
</dbReference>
<comment type="caution">
    <text evidence="8">The sequence shown here is derived from an EMBL/GenBank/DDBJ whole genome shotgun (WGS) entry which is preliminary data.</text>
</comment>
<evidence type="ECO:0000313" key="9">
    <source>
        <dbReference type="Proteomes" id="UP001165561"/>
    </source>
</evidence>
<accession>A0ABT5U1J9</accession>
<dbReference type="EMBL" id="JARACI010001200">
    <property type="protein sequence ID" value="MDD9208215.1"/>
    <property type="molecule type" value="Genomic_DNA"/>
</dbReference>
<feature type="transmembrane region" description="Helical" evidence="7">
    <location>
        <begin position="37"/>
        <end position="55"/>
    </location>
</feature>
<dbReference type="Proteomes" id="UP001165561">
    <property type="component" value="Unassembled WGS sequence"/>
</dbReference>
<keyword evidence="5 7" id="KW-0456">Lyase</keyword>
<comment type="similarity">
    <text evidence="7">Belongs to the transglycosylase MltG family.</text>
</comment>
<comment type="catalytic activity">
    <reaction evidence="7">
        <text>a peptidoglycan chain = a peptidoglycan chain with N-acetyl-1,6-anhydromuramyl-[peptide] at the reducing end + a peptidoglycan chain with N-acetylglucosamine at the non-reducing end.</text>
        <dbReference type="EC" id="4.2.2.29"/>
    </reaction>
</comment>
<dbReference type="PANTHER" id="PTHR30518:SF2">
    <property type="entry name" value="ENDOLYTIC MUREIN TRANSGLYCOSYLASE"/>
    <property type="match status" value="1"/>
</dbReference>
<organism evidence="8 9">
    <name type="scientific">Georgenia halotolerans</name>
    <dbReference type="NCBI Taxonomy" id="3028317"/>
    <lineage>
        <taxon>Bacteria</taxon>
        <taxon>Bacillati</taxon>
        <taxon>Actinomycetota</taxon>
        <taxon>Actinomycetes</taxon>
        <taxon>Micrococcales</taxon>
        <taxon>Bogoriellaceae</taxon>
        <taxon>Georgenia</taxon>
    </lineage>
</organism>
<keyword evidence="9" id="KW-1185">Reference proteome</keyword>
<dbReference type="HAMAP" id="MF_02065">
    <property type="entry name" value="MltG"/>
    <property type="match status" value="1"/>
</dbReference>
<gene>
    <name evidence="7 8" type="primary">mltG</name>
    <name evidence="8" type="ORF">PU560_17365</name>
</gene>
<reference evidence="8" key="1">
    <citation type="submission" date="2023-02" db="EMBL/GenBank/DDBJ databases">
        <title>Georgenia sp.10Sc9-8, isolated from a soil sample collected from the Taklamakan desert.</title>
        <authorList>
            <person name="Liu S."/>
        </authorList>
    </citation>
    <scope>NUCLEOTIDE SEQUENCE</scope>
    <source>
        <strain evidence="8">10Sc9-8</strain>
    </source>
</reference>
<dbReference type="CDD" id="cd08010">
    <property type="entry name" value="MltG_like"/>
    <property type="match status" value="1"/>
</dbReference>
<sequence>MNEAFIDDLADEQEAARAQQEADERDRRRRRRRIRSAITLLISLVLVAALAYAAFVTIRPLLEGGEEDAVEDYAGPGSGEVLVEIPDGSTGQDIGAVLAEANVVASVQAFTRAFGADPEAAGIQPGTYALREEMSGEGAVDALLDPASRAELSITIPEGFRAAQVYERVAAEAEIPLEEVQAAAQDREAIGLPEQAGGNPEGWYAPATYDFAPSADATTMLHTMVDQTVSRLTERDVPPADWQAVLTKASIVEREVNIEEDFGRVARVIENRLQEGSETAGFLNMDSTVLYGVGRSSGIPTTAETEDADNPYNTYEHPGLPPTPIGAPGVTAIDAVLNPPEGDWQYFVTVNLETGETKFAATYAEHQENVQELREWVDANPDWNSDDGR</sequence>
<evidence type="ECO:0000256" key="4">
    <source>
        <dbReference type="ARBA" id="ARBA00023136"/>
    </source>
</evidence>
<evidence type="ECO:0000256" key="7">
    <source>
        <dbReference type="HAMAP-Rule" id="MF_02065"/>
    </source>
</evidence>
<keyword evidence="1 7" id="KW-1003">Cell membrane</keyword>
<protein>
    <recommendedName>
        <fullName evidence="7">Endolytic murein transglycosylase</fullName>
        <ecNumber evidence="7">4.2.2.29</ecNumber>
    </recommendedName>
    <alternativeName>
        <fullName evidence="7">Peptidoglycan lytic transglycosylase</fullName>
    </alternativeName>
    <alternativeName>
        <fullName evidence="7">Peptidoglycan polymerization terminase</fullName>
    </alternativeName>
</protein>
<dbReference type="Gene3D" id="3.30.1490.480">
    <property type="entry name" value="Endolytic murein transglycosylase"/>
    <property type="match status" value="1"/>
</dbReference>
<keyword evidence="2 7" id="KW-0812">Transmembrane</keyword>
<keyword evidence="6 7" id="KW-0961">Cell wall biogenesis/degradation</keyword>
<evidence type="ECO:0000256" key="2">
    <source>
        <dbReference type="ARBA" id="ARBA00022692"/>
    </source>
</evidence>
<keyword evidence="4 7" id="KW-0472">Membrane</keyword>
<evidence type="ECO:0000256" key="5">
    <source>
        <dbReference type="ARBA" id="ARBA00023239"/>
    </source>
</evidence>
<proteinExistence type="inferred from homology"/>
<dbReference type="EC" id="4.2.2.29" evidence="7"/>
<dbReference type="NCBIfam" id="TIGR00247">
    <property type="entry name" value="endolytic transglycosylase MltG"/>
    <property type="match status" value="1"/>
</dbReference>
<keyword evidence="3 7" id="KW-1133">Transmembrane helix</keyword>
<evidence type="ECO:0000313" key="8">
    <source>
        <dbReference type="EMBL" id="MDD9208215.1"/>
    </source>
</evidence>
<comment type="function">
    <text evidence="7">Functions as a peptidoglycan terminase that cleaves nascent peptidoglycan strands endolytically to terminate their elongation.</text>
</comment>
<evidence type="ECO:0000256" key="3">
    <source>
        <dbReference type="ARBA" id="ARBA00022989"/>
    </source>
</evidence>
<dbReference type="Pfam" id="PF02618">
    <property type="entry name" value="YceG"/>
    <property type="match status" value="1"/>
</dbReference>
<dbReference type="Gene3D" id="3.30.160.60">
    <property type="entry name" value="Classic Zinc Finger"/>
    <property type="match status" value="1"/>
</dbReference>
<name>A0ABT5U1J9_9MICO</name>